<gene>
    <name evidence="9" type="ORF">MCOR_22840</name>
</gene>
<dbReference type="EMBL" id="CACVKT020004014">
    <property type="protein sequence ID" value="CAC5387523.1"/>
    <property type="molecule type" value="Genomic_DNA"/>
</dbReference>
<dbReference type="PANTHER" id="PTHR11640:SF164">
    <property type="entry name" value="MAM DOMAIN-CONTAINING GLYCOSYLPHOSPHATIDYLINOSITOL ANCHOR PROTEIN 1"/>
    <property type="match status" value="1"/>
</dbReference>
<evidence type="ECO:0000256" key="2">
    <source>
        <dbReference type="ARBA" id="ARBA00023136"/>
    </source>
</evidence>
<feature type="transmembrane region" description="Helical" evidence="6">
    <location>
        <begin position="305"/>
        <end position="329"/>
    </location>
</feature>
<dbReference type="CDD" id="cd00096">
    <property type="entry name" value="Ig"/>
    <property type="match status" value="1"/>
</dbReference>
<dbReference type="InterPro" id="IPR003598">
    <property type="entry name" value="Ig_sub2"/>
</dbReference>
<keyword evidence="2 6" id="KW-0472">Membrane</keyword>
<keyword evidence="6" id="KW-0812">Transmembrane</keyword>
<dbReference type="InterPro" id="IPR007110">
    <property type="entry name" value="Ig-like_dom"/>
</dbReference>
<keyword evidence="10" id="KW-1185">Reference proteome</keyword>
<dbReference type="PANTHER" id="PTHR11640">
    <property type="entry name" value="NEPHRIN"/>
    <property type="match status" value="1"/>
</dbReference>
<comment type="subcellular location">
    <subcellularLocation>
        <location evidence="1">Membrane</location>
        <topology evidence="1">Single-pass type I membrane protein</topology>
    </subcellularLocation>
</comment>
<dbReference type="InterPro" id="IPR013783">
    <property type="entry name" value="Ig-like_fold"/>
</dbReference>
<evidence type="ECO:0000256" key="4">
    <source>
        <dbReference type="ARBA" id="ARBA00023180"/>
    </source>
</evidence>
<sequence length="407" mass="46181">MNDLLTVVFILDSLSCFLVGSVSGILSKPVLTYDKQPFVGERIHFNCYSRYIGVPSNLSPKIEYTFNYNYRHSMDSFLDITHSEKGKNVSCQASNQVGDLSTISNVITLDPYYGPEDIKILPAGSVYNVTEGETVSLVCSAKCYPGCNYVWKYNTDIFRQYRTGSILTIQHVNRSHAGEYRCRADHINNTQRFQRIDKIINIQCRPAKQVTVLNGEIFTTLNKKEVVEISIVSDLGPNITWINDTGYKWESTTGMDNFKFNYTSFLMAENLSDFGTYGVEICNNNCCIIEFIHLKQIISPDSFGLLTYMAPTGIAAGLCVLILVTGLLCNRKRHVSQRTIKLAPNVEDKTKPSVHSDQADEPFYENKNTLKVNDHSVVKDNSYENYEHLKEDITYHNAGEYAYLRQK</sequence>
<reference evidence="9 10" key="1">
    <citation type="submission" date="2020-06" db="EMBL/GenBank/DDBJ databases">
        <authorList>
            <person name="Li R."/>
            <person name="Bekaert M."/>
        </authorList>
    </citation>
    <scope>NUCLEOTIDE SEQUENCE [LARGE SCALE GENOMIC DNA]</scope>
    <source>
        <strain evidence="10">wild</strain>
    </source>
</reference>
<organism evidence="9 10">
    <name type="scientific">Mytilus coruscus</name>
    <name type="common">Sea mussel</name>
    <dbReference type="NCBI Taxonomy" id="42192"/>
    <lineage>
        <taxon>Eukaryota</taxon>
        <taxon>Metazoa</taxon>
        <taxon>Spiralia</taxon>
        <taxon>Lophotrochozoa</taxon>
        <taxon>Mollusca</taxon>
        <taxon>Bivalvia</taxon>
        <taxon>Autobranchia</taxon>
        <taxon>Pteriomorphia</taxon>
        <taxon>Mytilida</taxon>
        <taxon>Mytiloidea</taxon>
        <taxon>Mytilidae</taxon>
        <taxon>Mytilinae</taxon>
        <taxon>Mytilus</taxon>
    </lineage>
</organism>
<keyword evidence="3" id="KW-1015">Disulfide bond</keyword>
<keyword evidence="7" id="KW-0732">Signal</keyword>
<dbReference type="GO" id="GO:0098609">
    <property type="term" value="P:cell-cell adhesion"/>
    <property type="evidence" value="ECO:0007669"/>
    <property type="project" value="TreeGrafter"/>
</dbReference>
<dbReference type="InterPro" id="IPR051275">
    <property type="entry name" value="Cell_adhesion_signaling"/>
</dbReference>
<dbReference type="OrthoDB" id="6061647at2759"/>
<dbReference type="GO" id="GO:0005886">
    <property type="term" value="C:plasma membrane"/>
    <property type="evidence" value="ECO:0007669"/>
    <property type="project" value="TreeGrafter"/>
</dbReference>
<feature type="signal peptide" evidence="7">
    <location>
        <begin position="1"/>
        <end position="24"/>
    </location>
</feature>
<feature type="chain" id="PRO_5026677121" description="Ig-like domain-containing protein" evidence="7">
    <location>
        <begin position="25"/>
        <end position="407"/>
    </location>
</feature>
<dbReference type="InterPro" id="IPR003599">
    <property type="entry name" value="Ig_sub"/>
</dbReference>
<keyword evidence="6" id="KW-1133">Transmembrane helix</keyword>
<evidence type="ECO:0000256" key="5">
    <source>
        <dbReference type="ARBA" id="ARBA00023319"/>
    </source>
</evidence>
<evidence type="ECO:0000256" key="6">
    <source>
        <dbReference type="SAM" id="Phobius"/>
    </source>
</evidence>
<dbReference type="GO" id="GO:0005911">
    <property type="term" value="C:cell-cell junction"/>
    <property type="evidence" value="ECO:0007669"/>
    <property type="project" value="TreeGrafter"/>
</dbReference>
<dbReference type="SUPFAM" id="SSF48726">
    <property type="entry name" value="Immunoglobulin"/>
    <property type="match status" value="1"/>
</dbReference>
<dbReference type="Pfam" id="PF13927">
    <property type="entry name" value="Ig_3"/>
    <property type="match status" value="1"/>
</dbReference>
<dbReference type="AlphaFoldDB" id="A0A6J8BUA4"/>
<dbReference type="PROSITE" id="PS50835">
    <property type="entry name" value="IG_LIKE"/>
    <property type="match status" value="1"/>
</dbReference>
<evidence type="ECO:0000256" key="1">
    <source>
        <dbReference type="ARBA" id="ARBA00004479"/>
    </source>
</evidence>
<name>A0A6J8BUA4_MYTCO</name>
<evidence type="ECO:0000256" key="7">
    <source>
        <dbReference type="SAM" id="SignalP"/>
    </source>
</evidence>
<evidence type="ECO:0000256" key="3">
    <source>
        <dbReference type="ARBA" id="ARBA00023157"/>
    </source>
</evidence>
<evidence type="ECO:0000259" key="8">
    <source>
        <dbReference type="PROSITE" id="PS50835"/>
    </source>
</evidence>
<keyword evidence="4" id="KW-0325">Glycoprotein</keyword>
<evidence type="ECO:0000313" key="9">
    <source>
        <dbReference type="EMBL" id="CAC5387523.1"/>
    </source>
</evidence>
<feature type="domain" description="Ig-like" evidence="8">
    <location>
        <begin position="115"/>
        <end position="194"/>
    </location>
</feature>
<evidence type="ECO:0000313" key="10">
    <source>
        <dbReference type="Proteomes" id="UP000507470"/>
    </source>
</evidence>
<protein>
    <recommendedName>
        <fullName evidence="8">Ig-like domain-containing protein</fullName>
    </recommendedName>
</protein>
<keyword evidence="5" id="KW-0393">Immunoglobulin domain</keyword>
<dbReference type="GO" id="GO:0050839">
    <property type="term" value="F:cell adhesion molecule binding"/>
    <property type="evidence" value="ECO:0007669"/>
    <property type="project" value="TreeGrafter"/>
</dbReference>
<dbReference type="SMART" id="SM00408">
    <property type="entry name" value="IGc2"/>
    <property type="match status" value="1"/>
</dbReference>
<accession>A0A6J8BUA4</accession>
<dbReference type="Gene3D" id="2.60.40.10">
    <property type="entry name" value="Immunoglobulins"/>
    <property type="match status" value="1"/>
</dbReference>
<dbReference type="InterPro" id="IPR036179">
    <property type="entry name" value="Ig-like_dom_sf"/>
</dbReference>
<dbReference type="Proteomes" id="UP000507470">
    <property type="component" value="Unassembled WGS sequence"/>
</dbReference>
<dbReference type="SMART" id="SM00409">
    <property type="entry name" value="IG"/>
    <property type="match status" value="1"/>
</dbReference>
<proteinExistence type="predicted"/>